<accession>A0A251SH09</accession>
<evidence type="ECO:0000313" key="3">
    <source>
        <dbReference type="Proteomes" id="UP000215914"/>
    </source>
</evidence>
<proteinExistence type="predicted"/>
<keyword evidence="1" id="KW-0472">Membrane</keyword>
<dbReference type="AlphaFoldDB" id="A0A251SH09"/>
<dbReference type="EMBL" id="CM007903">
    <property type="protein sequence ID" value="OTF96750.1"/>
    <property type="molecule type" value="Genomic_DNA"/>
</dbReference>
<gene>
    <name evidence="2" type="ORF">HannXRQ_Chr14g0426731</name>
</gene>
<evidence type="ECO:0000256" key="1">
    <source>
        <dbReference type="SAM" id="Phobius"/>
    </source>
</evidence>
<keyword evidence="3" id="KW-1185">Reference proteome</keyword>
<reference evidence="3" key="1">
    <citation type="journal article" date="2017" name="Nature">
        <title>The sunflower genome provides insights into oil metabolism, flowering and Asterid evolution.</title>
        <authorList>
            <person name="Badouin H."/>
            <person name="Gouzy J."/>
            <person name="Grassa C.J."/>
            <person name="Murat F."/>
            <person name="Staton S.E."/>
            <person name="Cottret L."/>
            <person name="Lelandais-Briere C."/>
            <person name="Owens G.L."/>
            <person name="Carrere S."/>
            <person name="Mayjonade B."/>
            <person name="Legrand L."/>
            <person name="Gill N."/>
            <person name="Kane N.C."/>
            <person name="Bowers J.E."/>
            <person name="Hubner S."/>
            <person name="Bellec A."/>
            <person name="Berard A."/>
            <person name="Berges H."/>
            <person name="Blanchet N."/>
            <person name="Boniface M.C."/>
            <person name="Brunel D."/>
            <person name="Catrice O."/>
            <person name="Chaidir N."/>
            <person name="Claudel C."/>
            <person name="Donnadieu C."/>
            <person name="Faraut T."/>
            <person name="Fievet G."/>
            <person name="Helmstetter N."/>
            <person name="King M."/>
            <person name="Knapp S.J."/>
            <person name="Lai Z."/>
            <person name="Le Paslier M.C."/>
            <person name="Lippi Y."/>
            <person name="Lorenzon L."/>
            <person name="Mandel J.R."/>
            <person name="Marage G."/>
            <person name="Marchand G."/>
            <person name="Marquand E."/>
            <person name="Bret-Mestries E."/>
            <person name="Morien E."/>
            <person name="Nambeesan S."/>
            <person name="Nguyen T."/>
            <person name="Pegot-Espagnet P."/>
            <person name="Pouilly N."/>
            <person name="Raftis F."/>
            <person name="Sallet E."/>
            <person name="Schiex T."/>
            <person name="Thomas J."/>
            <person name="Vandecasteele C."/>
            <person name="Vares D."/>
            <person name="Vear F."/>
            <person name="Vautrin S."/>
            <person name="Crespi M."/>
            <person name="Mangin B."/>
            <person name="Burke J.M."/>
            <person name="Salse J."/>
            <person name="Munos S."/>
            <person name="Vincourt P."/>
            <person name="Rieseberg L.H."/>
            <person name="Langlade N.B."/>
        </authorList>
    </citation>
    <scope>NUCLEOTIDE SEQUENCE [LARGE SCALE GENOMIC DNA]</scope>
    <source>
        <strain evidence="3">cv. SF193</strain>
    </source>
</reference>
<keyword evidence="1" id="KW-0812">Transmembrane</keyword>
<evidence type="ECO:0000313" key="2">
    <source>
        <dbReference type="EMBL" id="OTF96750.1"/>
    </source>
</evidence>
<protein>
    <submittedName>
        <fullName evidence="2">Uncharacterized protein</fullName>
    </submittedName>
</protein>
<dbReference type="Proteomes" id="UP000215914">
    <property type="component" value="Chromosome 14"/>
</dbReference>
<name>A0A251SH09_HELAN</name>
<dbReference type="InParanoid" id="A0A251SH09"/>
<sequence>MITKLWLQVSNSGWSKTTYSRLIHCILHRVVFNCSSIMLINNSSSFFAFFLVLMFSPLLNHTSYYFAIFIPPTTESPGQYKDVWSSKKNYGNLIVQENAIFISPTTYFHLRK</sequence>
<feature type="transmembrane region" description="Helical" evidence="1">
    <location>
        <begin position="46"/>
        <end position="67"/>
    </location>
</feature>
<keyword evidence="1" id="KW-1133">Transmembrane helix</keyword>
<organism evidence="2 3">
    <name type="scientific">Helianthus annuus</name>
    <name type="common">Common sunflower</name>
    <dbReference type="NCBI Taxonomy" id="4232"/>
    <lineage>
        <taxon>Eukaryota</taxon>
        <taxon>Viridiplantae</taxon>
        <taxon>Streptophyta</taxon>
        <taxon>Embryophyta</taxon>
        <taxon>Tracheophyta</taxon>
        <taxon>Spermatophyta</taxon>
        <taxon>Magnoliopsida</taxon>
        <taxon>eudicotyledons</taxon>
        <taxon>Gunneridae</taxon>
        <taxon>Pentapetalae</taxon>
        <taxon>asterids</taxon>
        <taxon>campanulids</taxon>
        <taxon>Asterales</taxon>
        <taxon>Asteraceae</taxon>
        <taxon>Asteroideae</taxon>
        <taxon>Heliantheae alliance</taxon>
        <taxon>Heliantheae</taxon>
        <taxon>Helianthus</taxon>
    </lineage>
</organism>